<dbReference type="InterPro" id="IPR001182">
    <property type="entry name" value="FtsW/RodA"/>
</dbReference>
<keyword evidence="4 7" id="KW-1133">Transmembrane helix</keyword>
<reference evidence="8 9" key="1">
    <citation type="submission" date="2010-08" db="EMBL/GenBank/DDBJ databases">
        <authorList>
            <consortium name="US DOE Joint Genome Institute (JGI-PGF)"/>
            <person name="Lucas S."/>
            <person name="Copeland A."/>
            <person name="Lapidus A."/>
            <person name="Cheng J.-F."/>
            <person name="Bruce D."/>
            <person name="Goodwin L."/>
            <person name="Pitluck S."/>
            <person name="Land M.L."/>
            <person name="Hauser L."/>
            <person name="Chang Y.-J."/>
            <person name="Anderson I.J."/>
            <person name="Johnson E."/>
            <person name="Mulhopadhyay B."/>
            <person name="Kyrpides N."/>
            <person name="Woyke T.J."/>
        </authorList>
    </citation>
    <scope>NUCLEOTIDE SEQUENCE [LARGE SCALE GENOMIC DNA]</scope>
    <source>
        <strain evidence="8 9">6</strain>
    </source>
</reference>
<dbReference type="GO" id="GO:0032153">
    <property type="term" value="C:cell division site"/>
    <property type="evidence" value="ECO:0007669"/>
    <property type="project" value="TreeGrafter"/>
</dbReference>
<feature type="transmembrane region" description="Helical" evidence="7">
    <location>
        <begin position="295"/>
        <end position="312"/>
    </location>
</feature>
<keyword evidence="8" id="KW-0131">Cell cycle</keyword>
<dbReference type="GO" id="GO:0005886">
    <property type="term" value="C:plasma membrane"/>
    <property type="evidence" value="ECO:0007669"/>
    <property type="project" value="TreeGrafter"/>
</dbReference>
<name>I5AQJ1_EUBC6</name>
<feature type="transmembrane region" description="Helical" evidence="7">
    <location>
        <begin position="253"/>
        <end position="274"/>
    </location>
</feature>
<dbReference type="HOGENOM" id="CLU_029243_3_0_9"/>
<feature type="transmembrane region" description="Helical" evidence="7">
    <location>
        <begin position="92"/>
        <end position="110"/>
    </location>
</feature>
<evidence type="ECO:0000313" key="8">
    <source>
        <dbReference type="EMBL" id="EIM56064.1"/>
    </source>
</evidence>
<feature type="transmembrane region" description="Helical" evidence="7">
    <location>
        <begin position="369"/>
        <end position="387"/>
    </location>
</feature>
<accession>I5AQJ1</accession>
<evidence type="ECO:0000256" key="5">
    <source>
        <dbReference type="ARBA" id="ARBA00023136"/>
    </source>
</evidence>
<dbReference type="GO" id="GO:0015648">
    <property type="term" value="F:lipid-linked peptidoglycan transporter activity"/>
    <property type="evidence" value="ECO:0007669"/>
    <property type="project" value="TreeGrafter"/>
</dbReference>
<dbReference type="Proteomes" id="UP000005753">
    <property type="component" value="Chromosome"/>
</dbReference>
<organism evidence="8 9">
    <name type="scientific">Eubacterium cellulosolvens (strain ATCC 43171 / JCM 9499 / 6)</name>
    <name type="common">Cillobacterium cellulosolvens</name>
    <dbReference type="NCBI Taxonomy" id="633697"/>
    <lineage>
        <taxon>Bacteria</taxon>
        <taxon>Bacillati</taxon>
        <taxon>Bacillota</taxon>
        <taxon>Clostridia</taxon>
        <taxon>Eubacteriales</taxon>
        <taxon>Eubacteriaceae</taxon>
        <taxon>Eubacterium</taxon>
    </lineage>
</organism>
<dbReference type="STRING" id="633697.EubceDRAFT1_0204"/>
<reference evidence="8 9" key="2">
    <citation type="submission" date="2012-02" db="EMBL/GenBank/DDBJ databases">
        <title>Improved High-Quality Draft sequence of Eubacterium cellulosolvens 6.</title>
        <authorList>
            <consortium name="US DOE Joint Genome Institute"/>
            <person name="Lucas S."/>
            <person name="Han J."/>
            <person name="Lapidus A."/>
            <person name="Cheng J.-F."/>
            <person name="Goodwin L."/>
            <person name="Pitluck S."/>
            <person name="Peters L."/>
            <person name="Mikhailova N."/>
            <person name="Gu W."/>
            <person name="Detter J.C."/>
            <person name="Han C."/>
            <person name="Tapia R."/>
            <person name="Land M."/>
            <person name="Hauser L."/>
            <person name="Kyrpides N."/>
            <person name="Ivanova N."/>
            <person name="Pagani I."/>
            <person name="Johnson E."/>
            <person name="Mukhopadhyay B."/>
            <person name="Anderson I."/>
            <person name="Woyke T."/>
        </authorList>
    </citation>
    <scope>NUCLEOTIDE SEQUENCE [LARGE SCALE GENOMIC DNA]</scope>
    <source>
        <strain evidence="8 9">6</strain>
    </source>
</reference>
<dbReference type="eggNOG" id="COG0772">
    <property type="taxonomic scope" value="Bacteria"/>
</dbReference>
<feature type="transmembrane region" description="Helical" evidence="7">
    <location>
        <begin position="40"/>
        <end position="60"/>
    </location>
</feature>
<dbReference type="PANTHER" id="PTHR30474">
    <property type="entry name" value="CELL CYCLE PROTEIN"/>
    <property type="match status" value="1"/>
</dbReference>
<evidence type="ECO:0000256" key="1">
    <source>
        <dbReference type="ARBA" id="ARBA00004141"/>
    </source>
</evidence>
<dbReference type="OrthoDB" id="9812661at2"/>
<dbReference type="EMBL" id="CM001487">
    <property type="protein sequence ID" value="EIM56064.1"/>
    <property type="molecule type" value="Genomic_DNA"/>
</dbReference>
<evidence type="ECO:0000256" key="6">
    <source>
        <dbReference type="SAM" id="MobiDB-lite"/>
    </source>
</evidence>
<evidence type="ECO:0000313" key="9">
    <source>
        <dbReference type="Proteomes" id="UP000005753"/>
    </source>
</evidence>
<proteinExistence type="predicted"/>
<feature type="transmembrane region" description="Helical" evidence="7">
    <location>
        <begin position="332"/>
        <end position="357"/>
    </location>
</feature>
<feature type="transmembrane region" description="Helical" evidence="7">
    <location>
        <begin position="176"/>
        <end position="200"/>
    </location>
</feature>
<dbReference type="AlphaFoldDB" id="I5AQJ1"/>
<evidence type="ECO:0000256" key="7">
    <source>
        <dbReference type="SAM" id="Phobius"/>
    </source>
</evidence>
<dbReference type="Pfam" id="PF01098">
    <property type="entry name" value="FTSW_RODA_SPOVE"/>
    <property type="match status" value="1"/>
</dbReference>
<feature type="transmembrane region" description="Helical" evidence="7">
    <location>
        <begin position="66"/>
        <end position="85"/>
    </location>
</feature>
<dbReference type="GO" id="GO:0051301">
    <property type="term" value="P:cell division"/>
    <property type="evidence" value="ECO:0007669"/>
    <property type="project" value="UniProtKB-KW"/>
</dbReference>
<keyword evidence="5 7" id="KW-0472">Membrane</keyword>
<feature type="transmembrane region" description="Helical" evidence="7">
    <location>
        <begin position="212"/>
        <end position="241"/>
    </location>
</feature>
<feature type="compositionally biased region" description="Basic residues" evidence="6">
    <location>
        <begin position="443"/>
        <end position="454"/>
    </location>
</feature>
<evidence type="ECO:0000256" key="4">
    <source>
        <dbReference type="ARBA" id="ARBA00022989"/>
    </source>
</evidence>
<keyword evidence="3" id="KW-0133">Cell shape</keyword>
<keyword evidence="8" id="KW-0132">Cell division</keyword>
<feature type="transmembrane region" description="Helical" evidence="7">
    <location>
        <begin position="12"/>
        <end position="28"/>
    </location>
</feature>
<evidence type="ECO:0000256" key="3">
    <source>
        <dbReference type="ARBA" id="ARBA00022960"/>
    </source>
</evidence>
<keyword evidence="2 7" id="KW-0812">Transmembrane</keyword>
<keyword evidence="9" id="KW-1185">Reference proteome</keyword>
<feature type="transmembrane region" description="Helical" evidence="7">
    <location>
        <begin position="407"/>
        <end position="429"/>
    </location>
</feature>
<feature type="transmembrane region" description="Helical" evidence="7">
    <location>
        <begin position="152"/>
        <end position="170"/>
    </location>
</feature>
<feature type="transmembrane region" description="Helical" evidence="7">
    <location>
        <begin position="122"/>
        <end position="140"/>
    </location>
</feature>
<sequence length="518" mass="58215">MVNIIVEISKYLLLFLMVFFTMETYMVLRRRDERSRRRIMRNQISLMVMFNLTAYVVMFLKSQDEMMLVMLICVIGYILVVQILYRLIYRKASLILLNTMCMLLSIGLIMQARLGLDTARKQYMIAAFSTLICFIIPVFVRRVRWVSNLGWLYGIVGLILLAGVLVLGRVTGGANLALTIGGISFAFAEFVKITVVLFMASMLQDRHDFKRVVVVTVVAAMHVGILALCADLGAALVYFVAYMVMVYVSTRNPGYVLLGLGGMSGASVIAYRLFAHVRIRVAVWKNPFTDYEGTGYQIVQALFGVCAGGWFGTGLFNGNPDMIPLAYEDFTYAAICEEMGVLFGICLLLLCMGMYLLIVNISLRMDKPFYKLVAMGLGAEYAFQVFLTVGGTTKFIPMTGITLPLVSYGGSSIMCTIMMISIIQGLYILRKDEDDELREEQRRKQRERRMRQKQLRQAPYGGSSYRGDADPRDAAYVRASRKAGINYTGGGTNGKGDTEDLGRKIEEQTREDLALRNR</sequence>
<dbReference type="GO" id="GO:0008360">
    <property type="term" value="P:regulation of cell shape"/>
    <property type="evidence" value="ECO:0007669"/>
    <property type="project" value="UniProtKB-KW"/>
</dbReference>
<evidence type="ECO:0000256" key="2">
    <source>
        <dbReference type="ARBA" id="ARBA00022692"/>
    </source>
</evidence>
<comment type="subcellular location">
    <subcellularLocation>
        <location evidence="1">Membrane</location>
        <topology evidence="1">Multi-pass membrane protein</topology>
    </subcellularLocation>
</comment>
<protein>
    <submittedName>
        <fullName evidence="8">Bacterial cell division membrane protein</fullName>
    </submittedName>
</protein>
<gene>
    <name evidence="8" type="ORF">EubceDRAFT1_0204</name>
</gene>
<feature type="region of interest" description="Disordered" evidence="6">
    <location>
        <begin position="439"/>
        <end position="518"/>
    </location>
</feature>
<dbReference type="PANTHER" id="PTHR30474:SF3">
    <property type="entry name" value="PEPTIDOGLYCAN GLYCOSYLTRANSFERASE RODA"/>
    <property type="match status" value="1"/>
</dbReference>
<feature type="compositionally biased region" description="Basic and acidic residues" evidence="6">
    <location>
        <begin position="496"/>
        <end position="518"/>
    </location>
</feature>